<dbReference type="InterPro" id="IPR016482">
    <property type="entry name" value="SecG/Sec61-beta/Sbh"/>
</dbReference>
<feature type="non-terminal residue" evidence="12">
    <location>
        <position position="1"/>
    </location>
</feature>
<keyword evidence="8" id="KW-0811">Translocation</keyword>
<organism evidence="12 13">
    <name type="scientific">Cryptosporidium xiaoi</name>
    <dbReference type="NCBI Taxonomy" id="659607"/>
    <lineage>
        <taxon>Eukaryota</taxon>
        <taxon>Sar</taxon>
        <taxon>Alveolata</taxon>
        <taxon>Apicomplexa</taxon>
        <taxon>Conoidasida</taxon>
        <taxon>Coccidia</taxon>
        <taxon>Eucoccidiorida</taxon>
        <taxon>Eimeriorina</taxon>
        <taxon>Cryptosporidiidae</taxon>
        <taxon>Cryptosporidium</taxon>
    </lineage>
</organism>
<evidence type="ECO:0000256" key="7">
    <source>
        <dbReference type="ARBA" id="ARBA00022989"/>
    </source>
</evidence>
<dbReference type="InterPro" id="IPR030671">
    <property type="entry name" value="Sec61-beta/Sbh"/>
</dbReference>
<evidence type="ECO:0000256" key="4">
    <source>
        <dbReference type="ARBA" id="ARBA00022692"/>
    </source>
</evidence>
<dbReference type="PANTHER" id="PTHR13509">
    <property type="entry name" value="SEC61 SUBUNIT BETA"/>
    <property type="match status" value="1"/>
</dbReference>
<comment type="caution">
    <text evidence="12">The sequence shown here is derived from an EMBL/GenBank/DDBJ whole genome shotgun (WGS) entry which is preliminary data.</text>
</comment>
<dbReference type="EMBL" id="JAWDEY010000032">
    <property type="protein sequence ID" value="KAK6588576.1"/>
    <property type="molecule type" value="Genomic_DNA"/>
</dbReference>
<evidence type="ECO:0000256" key="8">
    <source>
        <dbReference type="ARBA" id="ARBA00023010"/>
    </source>
</evidence>
<gene>
    <name evidence="12" type="ORF">RS030_4618</name>
</gene>
<sequence>GQVGLLNNRFKGSRNTGGSAGNGSSGVGGAGRASIARSSTMRQRRALASSGSTSKDNIAQNLLSYYTDDTPGLKVGPMTVLIMTLAYMSIVIMLHILGKFKEAVLG</sequence>
<evidence type="ECO:0000256" key="1">
    <source>
        <dbReference type="ARBA" id="ARBA00004389"/>
    </source>
</evidence>
<dbReference type="GO" id="GO:0006886">
    <property type="term" value="P:intracellular protein transport"/>
    <property type="evidence" value="ECO:0007669"/>
    <property type="project" value="InterPro"/>
</dbReference>
<feature type="region of interest" description="Disordered" evidence="10">
    <location>
        <begin position="1"/>
        <end position="53"/>
    </location>
</feature>
<feature type="compositionally biased region" description="Gly residues" evidence="10">
    <location>
        <begin position="18"/>
        <end position="31"/>
    </location>
</feature>
<evidence type="ECO:0000256" key="6">
    <source>
        <dbReference type="ARBA" id="ARBA00022927"/>
    </source>
</evidence>
<evidence type="ECO:0000256" key="11">
    <source>
        <dbReference type="SAM" id="Phobius"/>
    </source>
</evidence>
<comment type="subcellular location">
    <subcellularLocation>
        <location evidence="1">Endoplasmic reticulum membrane</location>
        <topology evidence="1">Single-pass membrane protein</topology>
    </subcellularLocation>
</comment>
<dbReference type="AlphaFoldDB" id="A0AAV9XV64"/>
<evidence type="ECO:0000256" key="10">
    <source>
        <dbReference type="SAM" id="MobiDB-lite"/>
    </source>
</evidence>
<proteinExistence type="inferred from homology"/>
<evidence type="ECO:0000256" key="5">
    <source>
        <dbReference type="ARBA" id="ARBA00022824"/>
    </source>
</evidence>
<comment type="similarity">
    <text evidence="2">Belongs to the SEC61-beta family.</text>
</comment>
<evidence type="ECO:0008006" key="14">
    <source>
        <dbReference type="Google" id="ProtNLM"/>
    </source>
</evidence>
<accession>A0AAV9XV64</accession>
<dbReference type="Proteomes" id="UP001311799">
    <property type="component" value="Unassembled WGS sequence"/>
</dbReference>
<feature type="transmembrane region" description="Helical" evidence="11">
    <location>
        <begin position="75"/>
        <end position="97"/>
    </location>
</feature>
<dbReference type="Pfam" id="PF03911">
    <property type="entry name" value="Sec61_beta"/>
    <property type="match status" value="1"/>
</dbReference>
<evidence type="ECO:0000313" key="12">
    <source>
        <dbReference type="EMBL" id="KAK6588576.1"/>
    </source>
</evidence>
<reference evidence="12 13" key="1">
    <citation type="submission" date="2023-10" db="EMBL/GenBank/DDBJ databases">
        <title>Comparative genomics analysis reveals potential genetic determinants of host preference in Cryptosporidium xiaoi.</title>
        <authorList>
            <person name="Xiao L."/>
            <person name="Li J."/>
        </authorList>
    </citation>
    <scope>NUCLEOTIDE SEQUENCE [LARGE SCALE GENOMIC DNA]</scope>
    <source>
        <strain evidence="12 13">52996</strain>
    </source>
</reference>
<keyword evidence="3" id="KW-0813">Transport</keyword>
<keyword evidence="6" id="KW-0653">Protein transport</keyword>
<keyword evidence="4 11" id="KW-0812">Transmembrane</keyword>
<evidence type="ECO:0000256" key="2">
    <source>
        <dbReference type="ARBA" id="ARBA00006103"/>
    </source>
</evidence>
<protein>
    <recommendedName>
        <fullName evidence="14">Protein transport protein Sec61 subunit beta</fullName>
    </recommendedName>
</protein>
<evidence type="ECO:0000256" key="9">
    <source>
        <dbReference type="ARBA" id="ARBA00023136"/>
    </source>
</evidence>
<keyword evidence="9 11" id="KW-0472">Membrane</keyword>
<evidence type="ECO:0000313" key="13">
    <source>
        <dbReference type="Proteomes" id="UP001311799"/>
    </source>
</evidence>
<evidence type="ECO:0000256" key="3">
    <source>
        <dbReference type="ARBA" id="ARBA00022448"/>
    </source>
</evidence>
<keyword evidence="7 11" id="KW-1133">Transmembrane helix</keyword>
<keyword evidence="5" id="KW-0256">Endoplasmic reticulum</keyword>
<name>A0AAV9XV64_9CRYT</name>
<keyword evidence="13" id="KW-1185">Reference proteome</keyword>
<dbReference type="GO" id="GO:0005784">
    <property type="term" value="C:Sec61 translocon complex"/>
    <property type="evidence" value="ECO:0007669"/>
    <property type="project" value="InterPro"/>
</dbReference>